<dbReference type="AlphaFoldDB" id="A0A9J5ZBL1"/>
<protein>
    <submittedName>
        <fullName evidence="1">Uncharacterized protein</fullName>
    </submittedName>
</protein>
<name>A0A9J5ZBL1_SOLCO</name>
<accession>A0A9J5ZBL1</accession>
<evidence type="ECO:0000313" key="2">
    <source>
        <dbReference type="Proteomes" id="UP000824120"/>
    </source>
</evidence>
<dbReference type="OrthoDB" id="1306244at2759"/>
<dbReference type="Proteomes" id="UP000824120">
    <property type="component" value="Chromosome 4"/>
</dbReference>
<comment type="caution">
    <text evidence="1">The sequence shown here is derived from an EMBL/GenBank/DDBJ whole genome shotgun (WGS) entry which is preliminary data.</text>
</comment>
<gene>
    <name evidence="1" type="ORF">H5410_021522</name>
</gene>
<proteinExistence type="predicted"/>
<keyword evidence="2" id="KW-1185">Reference proteome</keyword>
<evidence type="ECO:0000313" key="1">
    <source>
        <dbReference type="EMBL" id="KAG5610241.1"/>
    </source>
</evidence>
<reference evidence="1 2" key="1">
    <citation type="submission" date="2020-09" db="EMBL/GenBank/DDBJ databases">
        <title>De no assembly of potato wild relative species, Solanum commersonii.</title>
        <authorList>
            <person name="Cho K."/>
        </authorList>
    </citation>
    <scope>NUCLEOTIDE SEQUENCE [LARGE SCALE GENOMIC DNA]</scope>
    <source>
        <strain evidence="1">LZ3.2</strain>
        <tissue evidence="1">Leaf</tissue>
    </source>
</reference>
<organism evidence="1 2">
    <name type="scientific">Solanum commersonii</name>
    <name type="common">Commerson's wild potato</name>
    <name type="synonym">Commerson's nightshade</name>
    <dbReference type="NCBI Taxonomy" id="4109"/>
    <lineage>
        <taxon>Eukaryota</taxon>
        <taxon>Viridiplantae</taxon>
        <taxon>Streptophyta</taxon>
        <taxon>Embryophyta</taxon>
        <taxon>Tracheophyta</taxon>
        <taxon>Spermatophyta</taxon>
        <taxon>Magnoliopsida</taxon>
        <taxon>eudicotyledons</taxon>
        <taxon>Gunneridae</taxon>
        <taxon>Pentapetalae</taxon>
        <taxon>asterids</taxon>
        <taxon>lamiids</taxon>
        <taxon>Solanales</taxon>
        <taxon>Solanaceae</taxon>
        <taxon>Solanoideae</taxon>
        <taxon>Solaneae</taxon>
        <taxon>Solanum</taxon>
    </lineage>
</organism>
<dbReference type="EMBL" id="JACXVP010000004">
    <property type="protein sequence ID" value="KAG5610241.1"/>
    <property type="molecule type" value="Genomic_DNA"/>
</dbReference>
<sequence>MVLADVQFERDFPQIMCQPQELRMGFIFHFPLECNSHFVIVYGMEVPLTPMDINQVLGTTEAPSDILTGLNINPLYQKIRHTLCGEARVWLKIVMDFLIPGLNLTKVARDRACLFYALMNLPINVGAILKLAMRKARVNRG</sequence>